<name>A0A916SX12_9SPHN</name>
<gene>
    <name evidence="1" type="ORF">GCM10011380_04490</name>
</gene>
<reference evidence="1" key="2">
    <citation type="submission" date="2020-09" db="EMBL/GenBank/DDBJ databases">
        <authorList>
            <person name="Sun Q."/>
            <person name="Zhou Y."/>
        </authorList>
    </citation>
    <scope>NUCLEOTIDE SEQUENCE</scope>
    <source>
        <strain evidence="1">CGMCC 1.15330</strain>
    </source>
</reference>
<organism evidence="1 2">
    <name type="scientific">Sphingomonas metalli</name>
    <dbReference type="NCBI Taxonomy" id="1779358"/>
    <lineage>
        <taxon>Bacteria</taxon>
        <taxon>Pseudomonadati</taxon>
        <taxon>Pseudomonadota</taxon>
        <taxon>Alphaproteobacteria</taxon>
        <taxon>Sphingomonadales</taxon>
        <taxon>Sphingomonadaceae</taxon>
        <taxon>Sphingomonas</taxon>
    </lineage>
</organism>
<comment type="caution">
    <text evidence="1">The sequence shown here is derived from an EMBL/GenBank/DDBJ whole genome shotgun (WGS) entry which is preliminary data.</text>
</comment>
<accession>A0A916SX12</accession>
<keyword evidence="2" id="KW-1185">Reference proteome</keyword>
<reference evidence="1" key="1">
    <citation type="journal article" date="2014" name="Int. J. Syst. Evol. Microbiol.">
        <title>Complete genome sequence of Corynebacterium casei LMG S-19264T (=DSM 44701T), isolated from a smear-ripened cheese.</title>
        <authorList>
            <consortium name="US DOE Joint Genome Institute (JGI-PGF)"/>
            <person name="Walter F."/>
            <person name="Albersmeier A."/>
            <person name="Kalinowski J."/>
            <person name="Ruckert C."/>
        </authorList>
    </citation>
    <scope>NUCLEOTIDE SEQUENCE</scope>
    <source>
        <strain evidence="1">CGMCC 1.15330</strain>
    </source>
</reference>
<evidence type="ECO:0000313" key="1">
    <source>
        <dbReference type="EMBL" id="GGB18036.1"/>
    </source>
</evidence>
<protein>
    <submittedName>
        <fullName evidence="1">Uncharacterized protein</fullName>
    </submittedName>
</protein>
<dbReference type="Proteomes" id="UP000623067">
    <property type="component" value="Unassembled WGS sequence"/>
</dbReference>
<dbReference type="EMBL" id="BMIH01000001">
    <property type="protein sequence ID" value="GGB18036.1"/>
    <property type="molecule type" value="Genomic_DNA"/>
</dbReference>
<proteinExistence type="predicted"/>
<evidence type="ECO:0000313" key="2">
    <source>
        <dbReference type="Proteomes" id="UP000623067"/>
    </source>
</evidence>
<sequence>MMTSASLCIERQGTEQVVRAPRPTDAVGAALRNAFPTGAGLPDDWSTLLSKLDGAASRH</sequence>
<dbReference type="RefSeq" id="WP_188657035.1">
    <property type="nucleotide sequence ID" value="NZ_BMIH01000001.1"/>
</dbReference>
<dbReference type="AlphaFoldDB" id="A0A916SX12"/>